<accession>A0AAV6IF76</accession>
<evidence type="ECO:0000256" key="7">
    <source>
        <dbReference type="ARBA" id="ARBA00023136"/>
    </source>
</evidence>
<evidence type="ECO:0000256" key="5">
    <source>
        <dbReference type="ARBA" id="ARBA00022824"/>
    </source>
</evidence>
<keyword evidence="10" id="KW-1185">Reference proteome</keyword>
<evidence type="ECO:0008006" key="11">
    <source>
        <dbReference type="Google" id="ProtNLM"/>
    </source>
</evidence>
<dbReference type="GO" id="GO:0016757">
    <property type="term" value="F:glycosyltransferase activity"/>
    <property type="evidence" value="ECO:0007669"/>
    <property type="project" value="UniProtKB-KW"/>
</dbReference>
<feature type="transmembrane region" description="Helical" evidence="8">
    <location>
        <begin position="51"/>
        <end position="69"/>
    </location>
</feature>
<evidence type="ECO:0000256" key="3">
    <source>
        <dbReference type="ARBA" id="ARBA00022679"/>
    </source>
</evidence>
<gene>
    <name evidence="9" type="ORF">RHGRI_032395</name>
</gene>
<comment type="caution">
    <text evidence="9">The sequence shown here is derived from an EMBL/GenBank/DDBJ whole genome shotgun (WGS) entry which is preliminary data.</text>
</comment>
<evidence type="ECO:0000313" key="10">
    <source>
        <dbReference type="Proteomes" id="UP000823749"/>
    </source>
</evidence>
<feature type="transmembrane region" description="Helical" evidence="8">
    <location>
        <begin position="26"/>
        <end position="44"/>
    </location>
</feature>
<evidence type="ECO:0000256" key="6">
    <source>
        <dbReference type="ARBA" id="ARBA00022989"/>
    </source>
</evidence>
<dbReference type="AlphaFoldDB" id="A0AAV6IF76"/>
<evidence type="ECO:0000256" key="2">
    <source>
        <dbReference type="ARBA" id="ARBA00022676"/>
    </source>
</evidence>
<organism evidence="9 10">
    <name type="scientific">Rhododendron griersonianum</name>
    <dbReference type="NCBI Taxonomy" id="479676"/>
    <lineage>
        <taxon>Eukaryota</taxon>
        <taxon>Viridiplantae</taxon>
        <taxon>Streptophyta</taxon>
        <taxon>Embryophyta</taxon>
        <taxon>Tracheophyta</taxon>
        <taxon>Spermatophyta</taxon>
        <taxon>Magnoliopsida</taxon>
        <taxon>eudicotyledons</taxon>
        <taxon>Gunneridae</taxon>
        <taxon>Pentapetalae</taxon>
        <taxon>asterids</taxon>
        <taxon>Ericales</taxon>
        <taxon>Ericaceae</taxon>
        <taxon>Ericoideae</taxon>
        <taxon>Rhodoreae</taxon>
        <taxon>Rhododendron</taxon>
    </lineage>
</organism>
<keyword evidence="2" id="KW-0328">Glycosyltransferase</keyword>
<dbReference type="Proteomes" id="UP000823749">
    <property type="component" value="Chromosome 11"/>
</dbReference>
<keyword evidence="5" id="KW-0256">Endoplasmic reticulum</keyword>
<keyword evidence="6 8" id="KW-1133">Transmembrane helix</keyword>
<evidence type="ECO:0000256" key="1">
    <source>
        <dbReference type="ARBA" id="ARBA00004477"/>
    </source>
</evidence>
<evidence type="ECO:0000313" key="9">
    <source>
        <dbReference type="EMBL" id="KAG5526082.1"/>
    </source>
</evidence>
<evidence type="ECO:0000256" key="8">
    <source>
        <dbReference type="SAM" id="Phobius"/>
    </source>
</evidence>
<keyword evidence="3" id="KW-0808">Transferase</keyword>
<protein>
    <recommendedName>
        <fullName evidence="11">Mannosyltransferase</fullName>
    </recommendedName>
</protein>
<evidence type="ECO:0000256" key="4">
    <source>
        <dbReference type="ARBA" id="ARBA00022692"/>
    </source>
</evidence>
<comment type="subcellular location">
    <subcellularLocation>
        <location evidence="1">Endoplasmic reticulum membrane</location>
        <topology evidence="1">Multi-pass membrane protein</topology>
    </subcellularLocation>
</comment>
<keyword evidence="4 8" id="KW-0812">Transmembrane</keyword>
<reference evidence="9" key="1">
    <citation type="submission" date="2020-08" db="EMBL/GenBank/DDBJ databases">
        <title>Plant Genome Project.</title>
        <authorList>
            <person name="Zhang R.-G."/>
        </authorList>
    </citation>
    <scope>NUCLEOTIDE SEQUENCE</scope>
    <source>
        <strain evidence="9">WSP0</strain>
        <tissue evidence="9">Leaf</tissue>
    </source>
</reference>
<dbReference type="EMBL" id="JACTNZ010000011">
    <property type="protein sequence ID" value="KAG5526082.1"/>
    <property type="molecule type" value="Genomic_DNA"/>
</dbReference>
<dbReference type="GO" id="GO:0005789">
    <property type="term" value="C:endoplasmic reticulum membrane"/>
    <property type="evidence" value="ECO:0007669"/>
    <property type="project" value="UniProtKB-SubCell"/>
</dbReference>
<name>A0AAV6IF76_9ERIC</name>
<proteinExistence type="predicted"/>
<dbReference type="Pfam" id="PF03901">
    <property type="entry name" value="Glyco_transf_22"/>
    <property type="match status" value="1"/>
</dbReference>
<keyword evidence="7 8" id="KW-0472">Membrane</keyword>
<sequence>MNNGGGESNLYGTKGPLYYFKKGFNNFNFCFILALLFIGVLPVARKKYAPNLFLVVSPIYIWLVLMSLHPHKEERSIG</sequence>
<dbReference type="InterPro" id="IPR005599">
    <property type="entry name" value="GPI_mannosylTrfase"/>
</dbReference>